<evidence type="ECO:0008006" key="3">
    <source>
        <dbReference type="Google" id="ProtNLM"/>
    </source>
</evidence>
<keyword evidence="1" id="KW-0614">Plasmid</keyword>
<geneLocation type="plasmid" evidence="1 2">
    <name>pMM59_01</name>
</geneLocation>
<name>A0A830QRU8_9FIRM</name>
<evidence type="ECO:0000313" key="1">
    <source>
        <dbReference type="EMBL" id="BCK86142.1"/>
    </source>
</evidence>
<evidence type="ECO:0000313" key="2">
    <source>
        <dbReference type="Proteomes" id="UP000679848"/>
    </source>
</evidence>
<dbReference type="Pfam" id="PF13481">
    <property type="entry name" value="AAA_25"/>
    <property type="match status" value="1"/>
</dbReference>
<accession>A0A830QRU8</accession>
<gene>
    <name evidence="1" type="ORF">MM59RIKEN_34610</name>
</gene>
<organism evidence="1 2">
    <name type="scientific">Pusillibacter faecalis</name>
    <dbReference type="NCBI Taxonomy" id="2714358"/>
    <lineage>
        <taxon>Bacteria</taxon>
        <taxon>Bacillati</taxon>
        <taxon>Bacillota</taxon>
        <taxon>Clostridia</taxon>
        <taxon>Eubacteriales</taxon>
        <taxon>Oscillospiraceae</taxon>
        <taxon>Pusillibacter</taxon>
    </lineage>
</organism>
<dbReference type="AlphaFoldDB" id="A0A830QRU8"/>
<proteinExistence type="predicted"/>
<dbReference type="SUPFAM" id="SSF52540">
    <property type="entry name" value="P-loop containing nucleoside triphosphate hydrolases"/>
    <property type="match status" value="1"/>
</dbReference>
<dbReference type="EMBL" id="AP023421">
    <property type="protein sequence ID" value="BCK86142.1"/>
    <property type="molecule type" value="Genomic_DNA"/>
</dbReference>
<dbReference type="Gene3D" id="3.40.50.300">
    <property type="entry name" value="P-loop containing nucleotide triphosphate hydrolases"/>
    <property type="match status" value="1"/>
</dbReference>
<dbReference type="InterPro" id="IPR027417">
    <property type="entry name" value="P-loop_NTPase"/>
</dbReference>
<reference evidence="1" key="1">
    <citation type="submission" date="2020-09" db="EMBL/GenBank/DDBJ databases">
        <title>New species isolated from human feces.</title>
        <authorList>
            <person name="Kitahara M."/>
            <person name="Shigeno Y."/>
            <person name="Shime M."/>
            <person name="Matsumoto Y."/>
            <person name="Nakamura S."/>
            <person name="Motooka D."/>
            <person name="Fukuoka S."/>
            <person name="Nishikawa H."/>
            <person name="Benno Y."/>
        </authorList>
    </citation>
    <scope>NUCLEOTIDE SEQUENCE</scope>
    <source>
        <strain evidence="1">MM59</strain>
        <plasmid evidence="1">pMM59_01</plasmid>
    </source>
</reference>
<dbReference type="Proteomes" id="UP000679848">
    <property type="component" value="Plasmid pMM59_01"/>
</dbReference>
<keyword evidence="2" id="KW-1185">Reference proteome</keyword>
<sequence length="227" mass="24674">MLVIDDRDTPLTLADERIARAIRENNARLVIIDPVQAFLGADVDMNRANEVRPIFRSLGDIAQATGCAIMLIGHLNKAAGTQSTYRGLGSIDITAAVRSLLFIGKLKDSPTMRVLIHEKSSLAPPGQSLAFSLGDEKGFEWIGAYDITADELLAGTDSGKTESKTAQAQMLILELLADGKRMPSAELEKAVNERGISSRTMRTAKSRIGDRLVTEKDGTAWVCYLRD</sequence>
<dbReference type="KEGG" id="pfaa:MM59RIKEN_34610"/>
<protein>
    <recommendedName>
        <fullName evidence="3">AAA family ATPase</fullName>
    </recommendedName>
</protein>